<reference evidence="5 6" key="1">
    <citation type="submission" date="2015-09" db="EMBL/GenBank/DDBJ databases">
        <authorList>
            <consortium name="Pathogen Informatics"/>
        </authorList>
    </citation>
    <scope>NUCLEOTIDE SEQUENCE [LARGE SCALE GENOMIC DNA]</scope>
    <source>
        <strain evidence="5 6">2789STDY5608863</strain>
    </source>
</reference>
<evidence type="ECO:0000313" key="5">
    <source>
        <dbReference type="EMBL" id="CUN10247.1"/>
    </source>
</evidence>
<dbReference type="RefSeq" id="WP_055263546.1">
    <property type="nucleotide sequence ID" value="NZ_CYXV01000013.1"/>
</dbReference>
<evidence type="ECO:0000313" key="6">
    <source>
        <dbReference type="Proteomes" id="UP000095495"/>
    </source>
</evidence>
<comment type="cofactor">
    <cofactor evidence="1">
        <name>Mg(2+)</name>
        <dbReference type="ChEBI" id="CHEBI:18420"/>
    </cofactor>
</comment>
<dbReference type="PROSITE" id="PS00893">
    <property type="entry name" value="NUDIX_BOX"/>
    <property type="match status" value="1"/>
</dbReference>
<dbReference type="PANTHER" id="PTHR43046:SF14">
    <property type="entry name" value="MUTT_NUDIX FAMILY PROTEIN"/>
    <property type="match status" value="1"/>
</dbReference>
<protein>
    <submittedName>
        <fullName evidence="5">RNA pyrophosphohydrolase</fullName>
    </submittedName>
</protein>
<sequence length="149" mass="17556">MRNRSVVFVIRDKKILMEKLCYEGRTFYSIPGGGIEDGETPEQTAIRELKEECGLDGVIIRKLAEVYNHERTEYSFWVSVPKEQEAIKGYDPEEPVDDQPIKEVRWMNLNEMSEKDRAFMWRYGLLEIPEFCEEVMYWGDTISYPGNDL</sequence>
<evidence type="ECO:0000256" key="2">
    <source>
        <dbReference type="ARBA" id="ARBA00022801"/>
    </source>
</evidence>
<dbReference type="AlphaFoldDB" id="A0A173U7I2"/>
<gene>
    <name evidence="5" type="ORF">ERS852420_02700</name>
</gene>
<accession>A0A173U7I2</accession>
<dbReference type="PRINTS" id="PR00502">
    <property type="entry name" value="NUDIXFAMILY"/>
</dbReference>
<dbReference type="Pfam" id="PF00293">
    <property type="entry name" value="NUDIX"/>
    <property type="match status" value="1"/>
</dbReference>
<dbReference type="CDD" id="cd02883">
    <property type="entry name" value="NUDIX_Hydrolase"/>
    <property type="match status" value="1"/>
</dbReference>
<dbReference type="InterPro" id="IPR015797">
    <property type="entry name" value="NUDIX_hydrolase-like_dom_sf"/>
</dbReference>
<dbReference type="Gene3D" id="3.90.79.10">
    <property type="entry name" value="Nucleoside Triphosphate Pyrophosphohydrolase"/>
    <property type="match status" value="1"/>
</dbReference>
<organism evidence="5 6">
    <name type="scientific">Roseburia faecis</name>
    <dbReference type="NCBI Taxonomy" id="301302"/>
    <lineage>
        <taxon>Bacteria</taxon>
        <taxon>Bacillati</taxon>
        <taxon>Bacillota</taxon>
        <taxon>Clostridia</taxon>
        <taxon>Lachnospirales</taxon>
        <taxon>Lachnospiraceae</taxon>
        <taxon>Roseburia</taxon>
    </lineage>
</organism>
<proteinExistence type="inferred from homology"/>
<dbReference type="InterPro" id="IPR020084">
    <property type="entry name" value="NUDIX_hydrolase_CS"/>
</dbReference>
<dbReference type="PANTHER" id="PTHR43046">
    <property type="entry name" value="GDP-MANNOSE MANNOSYL HYDROLASE"/>
    <property type="match status" value="1"/>
</dbReference>
<name>A0A173U7I2_9FIRM</name>
<dbReference type="InterPro" id="IPR000086">
    <property type="entry name" value="NUDIX_hydrolase_dom"/>
</dbReference>
<dbReference type="InterPro" id="IPR020476">
    <property type="entry name" value="Nudix_hydrolase"/>
</dbReference>
<feature type="domain" description="Nudix hydrolase" evidence="4">
    <location>
        <begin position="1"/>
        <end position="129"/>
    </location>
</feature>
<comment type="similarity">
    <text evidence="3">Belongs to the Nudix hydrolase family.</text>
</comment>
<dbReference type="PROSITE" id="PS51462">
    <property type="entry name" value="NUDIX"/>
    <property type="match status" value="1"/>
</dbReference>
<dbReference type="Proteomes" id="UP000095495">
    <property type="component" value="Unassembled WGS sequence"/>
</dbReference>
<evidence type="ECO:0000256" key="1">
    <source>
        <dbReference type="ARBA" id="ARBA00001946"/>
    </source>
</evidence>
<evidence type="ECO:0000259" key="4">
    <source>
        <dbReference type="PROSITE" id="PS51462"/>
    </source>
</evidence>
<evidence type="ECO:0000256" key="3">
    <source>
        <dbReference type="RuleBase" id="RU003476"/>
    </source>
</evidence>
<dbReference type="GO" id="GO:0016787">
    <property type="term" value="F:hydrolase activity"/>
    <property type="evidence" value="ECO:0007669"/>
    <property type="project" value="UniProtKB-KW"/>
</dbReference>
<dbReference type="SUPFAM" id="SSF55811">
    <property type="entry name" value="Nudix"/>
    <property type="match status" value="1"/>
</dbReference>
<keyword evidence="2 3" id="KW-0378">Hydrolase</keyword>
<dbReference type="EMBL" id="CYXV01000013">
    <property type="protein sequence ID" value="CUN10247.1"/>
    <property type="molecule type" value="Genomic_DNA"/>
</dbReference>